<accession>A0ABZ0WDI5</accession>
<sequence length="349" mass="38161">MKTGNTFAANITRMKAYRSTALLFFVLICFACKKKDSLKGINKAALFATPTTEEIDAVAHSWAQRNLVPQQVTIEETQSINSKLSAYIISFSLGTIKEYAAVLAPVTHQRVPLLFYAGGFSMNEEPVSSVKVKLPEEDLPFIYIVPAMRGQYVSLEVSGKLLKSPLSGGSRLDAFDGATDDVIACLNAAGQLFQQADTNKAMIRGGSRGAIVALLAGIRDQRFKRVAPVAFNSDFVGLTAQHYNDPTYKAQFLNGLINGTSTLAQTRQLMIASSPFYFAKRVPEAQLHAAQNDRITPASEAELLLNEMKKQGVGNRATLFIYPGRDHHTIAAGNTELESRINTFFSAPW</sequence>
<organism evidence="2 3">
    <name type="scientific">Niabella yanshanensis</name>
    <dbReference type="NCBI Taxonomy" id="577386"/>
    <lineage>
        <taxon>Bacteria</taxon>
        <taxon>Pseudomonadati</taxon>
        <taxon>Bacteroidota</taxon>
        <taxon>Chitinophagia</taxon>
        <taxon>Chitinophagales</taxon>
        <taxon>Chitinophagaceae</taxon>
        <taxon>Niabella</taxon>
    </lineage>
</organism>
<gene>
    <name evidence="2" type="ORF">U0035_11395</name>
</gene>
<dbReference type="Gene3D" id="3.40.50.1820">
    <property type="entry name" value="alpha/beta hydrolase"/>
    <property type="match status" value="1"/>
</dbReference>
<evidence type="ECO:0000259" key="1">
    <source>
        <dbReference type="Pfam" id="PF00326"/>
    </source>
</evidence>
<dbReference type="EMBL" id="CP139960">
    <property type="protein sequence ID" value="WQD40754.1"/>
    <property type="molecule type" value="Genomic_DNA"/>
</dbReference>
<name>A0ABZ0WDI5_9BACT</name>
<dbReference type="InterPro" id="IPR001375">
    <property type="entry name" value="Peptidase_S9_cat"/>
</dbReference>
<dbReference type="Proteomes" id="UP001325680">
    <property type="component" value="Chromosome"/>
</dbReference>
<protein>
    <submittedName>
        <fullName evidence="2">Prolyl oligopeptidase family serine peptidase</fullName>
    </submittedName>
</protein>
<dbReference type="RefSeq" id="WP_114789922.1">
    <property type="nucleotide sequence ID" value="NZ_CP139960.1"/>
</dbReference>
<reference evidence="2 3" key="1">
    <citation type="submission" date="2023-12" db="EMBL/GenBank/DDBJ databases">
        <title>Genome sequencing and assembly of bacterial species from a model synthetic community.</title>
        <authorList>
            <person name="Hogle S.L."/>
        </authorList>
    </citation>
    <scope>NUCLEOTIDE SEQUENCE [LARGE SCALE GENOMIC DNA]</scope>
    <source>
        <strain evidence="2 3">HAMBI_3031</strain>
    </source>
</reference>
<dbReference type="Pfam" id="PF00326">
    <property type="entry name" value="Peptidase_S9"/>
    <property type="match status" value="1"/>
</dbReference>
<dbReference type="InterPro" id="IPR029058">
    <property type="entry name" value="AB_hydrolase_fold"/>
</dbReference>
<proteinExistence type="predicted"/>
<evidence type="ECO:0000313" key="2">
    <source>
        <dbReference type="EMBL" id="WQD40754.1"/>
    </source>
</evidence>
<keyword evidence="3" id="KW-1185">Reference proteome</keyword>
<feature type="domain" description="Peptidase S9 prolyl oligopeptidase catalytic" evidence="1">
    <location>
        <begin position="179"/>
        <end position="334"/>
    </location>
</feature>
<dbReference type="SUPFAM" id="SSF53474">
    <property type="entry name" value="alpha/beta-Hydrolases"/>
    <property type="match status" value="1"/>
</dbReference>
<evidence type="ECO:0000313" key="3">
    <source>
        <dbReference type="Proteomes" id="UP001325680"/>
    </source>
</evidence>